<organism evidence="2 3">
    <name type="scientific">Rotaria sordida</name>
    <dbReference type="NCBI Taxonomy" id="392033"/>
    <lineage>
        <taxon>Eukaryota</taxon>
        <taxon>Metazoa</taxon>
        <taxon>Spiralia</taxon>
        <taxon>Gnathifera</taxon>
        <taxon>Rotifera</taxon>
        <taxon>Eurotatoria</taxon>
        <taxon>Bdelloidea</taxon>
        <taxon>Philodinida</taxon>
        <taxon>Philodinidae</taxon>
        <taxon>Rotaria</taxon>
    </lineage>
</organism>
<sequence length="324" mass="38282">MNEYQSQLNDLPNELLNDIFIYFDARELFEIFYNINSRFNKLVQSFNHLQLIFHIKTSNDSETNGKIFSSYVYTLIIDRGINVNLTQFPNVRRLYLIYPLQEVCTQLTSDVMPYLEHLSISVANHLTIGILLEKIFSNYFPKLISCELLKIRTAKTIQNWTQIPLLKVLKMTLINSHVYAAILSACPNLYFFKFSMLTRDEPLSIIQLHTNLKHMIINDRHNEWPNNSHIISSFLACVPNLEYLSVHRIFYLSNVTKYLYSYDWLASIIADHLPLLKQFKFYFHVWNDGIVITSNLKNILCKIQNNFINTHKRQYKARLIIDQK</sequence>
<evidence type="ECO:0000313" key="2">
    <source>
        <dbReference type="EMBL" id="CAF0967168.1"/>
    </source>
</evidence>
<name>A0A814E7P9_9BILA</name>
<reference evidence="2" key="1">
    <citation type="submission" date="2021-02" db="EMBL/GenBank/DDBJ databases">
        <authorList>
            <person name="Nowell W R."/>
        </authorList>
    </citation>
    <scope>NUCLEOTIDE SEQUENCE</scope>
</reference>
<dbReference type="EMBL" id="CAJNOU010000345">
    <property type="protein sequence ID" value="CAF0967168.1"/>
    <property type="molecule type" value="Genomic_DNA"/>
</dbReference>
<comment type="caution">
    <text evidence="2">The sequence shown here is derived from an EMBL/GenBank/DDBJ whole genome shotgun (WGS) entry which is preliminary data.</text>
</comment>
<evidence type="ECO:0000313" key="3">
    <source>
        <dbReference type="Proteomes" id="UP000663889"/>
    </source>
</evidence>
<dbReference type="Gene3D" id="3.80.10.10">
    <property type="entry name" value="Ribonuclease Inhibitor"/>
    <property type="match status" value="1"/>
</dbReference>
<proteinExistence type="predicted"/>
<feature type="domain" description="F-box" evidence="1">
    <location>
        <begin position="5"/>
        <end position="52"/>
    </location>
</feature>
<dbReference type="PROSITE" id="PS50181">
    <property type="entry name" value="FBOX"/>
    <property type="match status" value="1"/>
</dbReference>
<dbReference type="InterPro" id="IPR032675">
    <property type="entry name" value="LRR_dom_sf"/>
</dbReference>
<accession>A0A814E7P9</accession>
<evidence type="ECO:0000259" key="1">
    <source>
        <dbReference type="PROSITE" id="PS50181"/>
    </source>
</evidence>
<gene>
    <name evidence="2" type="ORF">SEV965_LOCUS9049</name>
</gene>
<dbReference type="InterPro" id="IPR001810">
    <property type="entry name" value="F-box_dom"/>
</dbReference>
<dbReference type="Proteomes" id="UP000663889">
    <property type="component" value="Unassembled WGS sequence"/>
</dbReference>
<protein>
    <recommendedName>
        <fullName evidence="1">F-box domain-containing protein</fullName>
    </recommendedName>
</protein>
<dbReference type="AlphaFoldDB" id="A0A814E7P9"/>